<feature type="transmembrane region" description="Helical" evidence="1">
    <location>
        <begin position="82"/>
        <end position="99"/>
    </location>
</feature>
<keyword evidence="1" id="KW-1133">Transmembrane helix</keyword>
<sequence length="473" mass="55554">MLQFFRINDPYRFVAVFLLIVLIRLPFWLSGGWITLPEIEWLLIGEELANGKILYRELFDDIGPVSAYLYAGINALFGRTEWPLQVAGVLLTLFQAITFNRIALRNKAYNENTYIPGMIYAVCSSLFPDMYIMSPVMISMTFIMLATENIFNRIEVKTEDRDFLLTGVYLSIATMAYLPSIFFTVFCLISLVLFTGTVPRRYLLYAYGVALPLAMVFVLFLYLDSSFAFIDNFILSWWSIDWIQRYSKITFWSLIAVPVFFFTISVFKTFSFPRYTNYQVRLQQVMLIFFIISILVWVLSRDRSLYHLLLFVPPMAFFLSHYFLIIRRKWMAELQWIVFFSCVLFINYGLYYQNDYLNEAGLNVWSEETFLFKADDISSKVKGSSLLIIGSHPQYYIDANLATPYFNWDISEPYFMNTSRYSRIVHLYNSLVNDPPEIILDFEKRIPILEENLPILSDSYETEDGVIYKLKIK</sequence>
<comment type="caution">
    <text evidence="2">The sequence shown here is derived from an EMBL/GenBank/DDBJ whole genome shotgun (WGS) entry which is preliminary data.</text>
</comment>
<dbReference type="Proteomes" id="UP000559010">
    <property type="component" value="Unassembled WGS sequence"/>
</dbReference>
<feature type="transmembrane region" description="Helical" evidence="1">
    <location>
        <begin position="336"/>
        <end position="352"/>
    </location>
</feature>
<proteinExistence type="predicted"/>
<evidence type="ECO:0008006" key="4">
    <source>
        <dbReference type="Google" id="ProtNLM"/>
    </source>
</evidence>
<name>A0A848J138_9BACT</name>
<dbReference type="Pfam" id="PF19992">
    <property type="entry name" value="DUF6427"/>
    <property type="match status" value="1"/>
</dbReference>
<keyword evidence="3" id="KW-1185">Reference proteome</keyword>
<reference evidence="2 3" key="1">
    <citation type="submission" date="2020-04" db="EMBL/GenBank/DDBJ databases">
        <title>Flammeovirgaceae bacterium KN852 isolated from deep sea.</title>
        <authorList>
            <person name="Zhang D.-C."/>
        </authorList>
    </citation>
    <scope>NUCLEOTIDE SEQUENCE [LARGE SCALE GENOMIC DNA]</scope>
    <source>
        <strain evidence="2 3">KN852</strain>
    </source>
</reference>
<evidence type="ECO:0000313" key="3">
    <source>
        <dbReference type="Proteomes" id="UP000559010"/>
    </source>
</evidence>
<feature type="transmembrane region" description="Helical" evidence="1">
    <location>
        <begin position="202"/>
        <end position="223"/>
    </location>
</feature>
<accession>A0A848J138</accession>
<dbReference type="RefSeq" id="WP_169677570.1">
    <property type="nucleotide sequence ID" value="NZ_JABBNU010000001.1"/>
</dbReference>
<feature type="transmembrane region" description="Helical" evidence="1">
    <location>
        <begin position="282"/>
        <end position="299"/>
    </location>
</feature>
<evidence type="ECO:0000256" key="1">
    <source>
        <dbReference type="SAM" id="Phobius"/>
    </source>
</evidence>
<feature type="transmembrane region" description="Helical" evidence="1">
    <location>
        <begin position="167"/>
        <end position="195"/>
    </location>
</feature>
<feature type="transmembrane region" description="Helical" evidence="1">
    <location>
        <begin position="305"/>
        <end position="324"/>
    </location>
</feature>
<keyword evidence="1" id="KW-0812">Transmembrane</keyword>
<keyword evidence="1" id="KW-0472">Membrane</keyword>
<protein>
    <recommendedName>
        <fullName evidence="4">Dolichyl-phosphate-mannose-protein mannosyltransferase</fullName>
    </recommendedName>
</protein>
<gene>
    <name evidence="2" type="ORF">HH304_00970</name>
</gene>
<feature type="transmembrane region" description="Helical" evidence="1">
    <location>
        <begin position="249"/>
        <end position="270"/>
    </location>
</feature>
<feature type="transmembrane region" description="Helical" evidence="1">
    <location>
        <begin position="12"/>
        <end position="34"/>
    </location>
</feature>
<feature type="transmembrane region" description="Helical" evidence="1">
    <location>
        <begin position="119"/>
        <end position="147"/>
    </location>
</feature>
<dbReference type="AlphaFoldDB" id="A0A848J138"/>
<organism evidence="2 3">
    <name type="scientific">Marinigracilibium pacificum</name>
    <dbReference type="NCBI Taxonomy" id="2729599"/>
    <lineage>
        <taxon>Bacteria</taxon>
        <taxon>Pseudomonadati</taxon>
        <taxon>Bacteroidota</taxon>
        <taxon>Cytophagia</taxon>
        <taxon>Cytophagales</taxon>
        <taxon>Flammeovirgaceae</taxon>
        <taxon>Marinigracilibium</taxon>
    </lineage>
</organism>
<evidence type="ECO:0000313" key="2">
    <source>
        <dbReference type="EMBL" id="NMM46952.1"/>
    </source>
</evidence>
<dbReference type="EMBL" id="JABBNU010000001">
    <property type="protein sequence ID" value="NMM46952.1"/>
    <property type="molecule type" value="Genomic_DNA"/>
</dbReference>
<dbReference type="InterPro" id="IPR045625">
    <property type="entry name" value="DUF6427"/>
</dbReference>